<dbReference type="Gene3D" id="3.40.1260.20">
    <property type="entry name" value="Ribonuclease E, catalytic domain"/>
    <property type="match status" value="1"/>
</dbReference>
<gene>
    <name evidence="2" type="ORF">S01H4_02821</name>
</gene>
<dbReference type="PANTHER" id="PTHR42731:SF1">
    <property type="entry name" value="RADICAL SAM DOMAIN PROTEIN"/>
    <property type="match status" value="1"/>
</dbReference>
<dbReference type="Pfam" id="PF20833">
    <property type="entry name" value="RNase_E_G_Thio"/>
    <property type="match status" value="1"/>
</dbReference>
<dbReference type="AlphaFoldDB" id="X1AP11"/>
<feature type="domain" description="RNase E/G thioredoxin-like" evidence="1">
    <location>
        <begin position="5"/>
        <end position="49"/>
    </location>
</feature>
<name>X1AP11_9ZZZZ</name>
<proteinExistence type="predicted"/>
<evidence type="ECO:0000259" key="1">
    <source>
        <dbReference type="Pfam" id="PF20833"/>
    </source>
</evidence>
<dbReference type="SUPFAM" id="SSF102114">
    <property type="entry name" value="Radical SAM enzymes"/>
    <property type="match status" value="1"/>
</dbReference>
<sequence>LRTSCPYCSGTGRVLSAETVSNMVLRKLEELCNTSRAEAVLLGVHPKVEENLSGAIFARGDRRLGEVLERAHYLGCKFDAWREHFNFEAWQQAFNDSGLNMEFYVNRVREEDEILPWDHISCGVKKEYLLEEKKKALRGETTPDCRFENCTGCGAC</sequence>
<dbReference type="PANTHER" id="PTHR42731">
    <property type="entry name" value="SLL1084 PROTEIN"/>
    <property type="match status" value="1"/>
</dbReference>
<dbReference type="InterPro" id="IPR058240">
    <property type="entry name" value="rSAM_sf"/>
</dbReference>
<dbReference type="EMBL" id="BART01000648">
    <property type="protein sequence ID" value="GAG74038.1"/>
    <property type="molecule type" value="Genomic_DNA"/>
</dbReference>
<feature type="non-terminal residue" evidence="2">
    <location>
        <position position="1"/>
    </location>
</feature>
<accession>X1AP11</accession>
<protein>
    <recommendedName>
        <fullName evidence="1">RNase E/G thioredoxin-like domain-containing protein</fullName>
    </recommendedName>
</protein>
<organism evidence="2">
    <name type="scientific">marine sediment metagenome</name>
    <dbReference type="NCBI Taxonomy" id="412755"/>
    <lineage>
        <taxon>unclassified sequences</taxon>
        <taxon>metagenomes</taxon>
        <taxon>ecological metagenomes</taxon>
    </lineage>
</organism>
<comment type="caution">
    <text evidence="2">The sequence shown here is derived from an EMBL/GenBank/DDBJ whole genome shotgun (WGS) entry which is preliminary data.</text>
</comment>
<evidence type="ECO:0000313" key="2">
    <source>
        <dbReference type="EMBL" id="GAG74038.1"/>
    </source>
</evidence>
<reference evidence="2" key="1">
    <citation type="journal article" date="2014" name="Front. Microbiol.">
        <title>High frequency of phylogenetically diverse reductive dehalogenase-homologous genes in deep subseafloor sedimentary metagenomes.</title>
        <authorList>
            <person name="Kawai M."/>
            <person name="Futagami T."/>
            <person name="Toyoda A."/>
            <person name="Takaki Y."/>
            <person name="Nishi S."/>
            <person name="Hori S."/>
            <person name="Arai W."/>
            <person name="Tsubouchi T."/>
            <person name="Morono Y."/>
            <person name="Uchiyama I."/>
            <person name="Ito T."/>
            <person name="Fujiyama A."/>
            <person name="Inagaki F."/>
            <person name="Takami H."/>
        </authorList>
    </citation>
    <scope>NUCLEOTIDE SEQUENCE</scope>
    <source>
        <strain evidence="2">Expedition CK06-06</strain>
    </source>
</reference>
<dbReference type="InterPro" id="IPR048583">
    <property type="entry name" value="RNase_E_G_thioredoxin-like"/>
</dbReference>